<dbReference type="GO" id="GO:0005524">
    <property type="term" value="F:ATP binding"/>
    <property type="evidence" value="ECO:0007669"/>
    <property type="project" value="UniProtKB-KW"/>
</dbReference>
<organism evidence="22 23">
    <name type="scientific">Cyphellophora europaea (strain CBS 101466)</name>
    <name type="common">Phialophora europaea</name>
    <dbReference type="NCBI Taxonomy" id="1220924"/>
    <lineage>
        <taxon>Eukaryota</taxon>
        <taxon>Fungi</taxon>
        <taxon>Dikarya</taxon>
        <taxon>Ascomycota</taxon>
        <taxon>Pezizomycotina</taxon>
        <taxon>Eurotiomycetes</taxon>
        <taxon>Chaetothyriomycetidae</taxon>
        <taxon>Chaetothyriales</taxon>
        <taxon>Cyphellophoraceae</taxon>
        <taxon>Cyphellophora</taxon>
    </lineage>
</organism>
<feature type="transmembrane region" description="Helical" evidence="17">
    <location>
        <begin position="1009"/>
        <end position="1029"/>
    </location>
</feature>
<keyword evidence="4 17" id="KW-0109">Calcium transport</keyword>
<dbReference type="SUPFAM" id="SSF81660">
    <property type="entry name" value="Metal cation-transporting ATPase, ATP-binding domain N"/>
    <property type="match status" value="1"/>
</dbReference>
<feature type="domain" description="Cation-transporting P-type ATPase C-terminal" evidence="20">
    <location>
        <begin position="953"/>
        <end position="1129"/>
    </location>
</feature>
<dbReference type="Proteomes" id="UP000030752">
    <property type="component" value="Unassembled WGS sequence"/>
</dbReference>
<dbReference type="CDD" id="cd02081">
    <property type="entry name" value="P-type_ATPase_Ca_PMCA-like"/>
    <property type="match status" value="1"/>
</dbReference>
<dbReference type="SUPFAM" id="SSF81665">
    <property type="entry name" value="Calcium ATPase, transmembrane domain M"/>
    <property type="match status" value="1"/>
</dbReference>
<dbReference type="OrthoDB" id="3352408at2759"/>
<dbReference type="GeneID" id="19969834"/>
<protein>
    <recommendedName>
        <fullName evidence="17">Calcium-transporting ATPase</fullName>
        <ecNumber evidence="17">7.2.2.10</ecNumber>
    </recommendedName>
</protein>
<keyword evidence="11" id="KW-1278">Translocase</keyword>
<dbReference type="PRINTS" id="PR00121">
    <property type="entry name" value="NAKATPASE"/>
</dbReference>
<dbReference type="Gene3D" id="2.70.150.10">
    <property type="entry name" value="Calcium-transporting ATPase, cytoplasmic transduction domain A"/>
    <property type="match status" value="1"/>
</dbReference>
<dbReference type="SFLD" id="SFLDF00027">
    <property type="entry name" value="p-type_atpase"/>
    <property type="match status" value="1"/>
</dbReference>
<dbReference type="SFLD" id="SFLDG00002">
    <property type="entry name" value="C1.7:_P-type_atpase_like"/>
    <property type="match status" value="1"/>
</dbReference>
<name>W2S3Q8_CYPE1</name>
<feature type="domain" description="Cation-transporting P-type ATPase N-terminal" evidence="21">
    <location>
        <begin position="215"/>
        <end position="260"/>
    </location>
</feature>
<dbReference type="PRINTS" id="PR00119">
    <property type="entry name" value="CATATPASE"/>
</dbReference>
<feature type="domain" description="P-type ATPase A" evidence="19">
    <location>
        <begin position="313"/>
        <end position="429"/>
    </location>
</feature>
<evidence type="ECO:0000259" key="21">
    <source>
        <dbReference type="Pfam" id="PF00690"/>
    </source>
</evidence>
<dbReference type="InParanoid" id="W2S3Q8"/>
<evidence type="ECO:0000256" key="16">
    <source>
        <dbReference type="ARBA" id="ARBA00059328"/>
    </source>
</evidence>
<dbReference type="GO" id="GO:0046872">
    <property type="term" value="F:metal ion binding"/>
    <property type="evidence" value="ECO:0007669"/>
    <property type="project" value="UniProtKB-KW"/>
</dbReference>
<dbReference type="STRING" id="1220924.W2S3Q8"/>
<dbReference type="InterPro" id="IPR006068">
    <property type="entry name" value="ATPase_P-typ_cation-transptr_C"/>
</dbReference>
<dbReference type="PROSITE" id="PS00154">
    <property type="entry name" value="ATPASE_E1_E2"/>
    <property type="match status" value="1"/>
</dbReference>
<dbReference type="InterPro" id="IPR044492">
    <property type="entry name" value="P_typ_ATPase_HD_dom"/>
</dbReference>
<keyword evidence="5 17" id="KW-0812">Transmembrane</keyword>
<keyword evidence="7 17" id="KW-0547">Nucleotide-binding</keyword>
<keyword evidence="14 17" id="KW-0472">Membrane</keyword>
<dbReference type="PANTHER" id="PTHR24093:SF369">
    <property type="entry name" value="CALCIUM-TRANSPORTING ATPASE"/>
    <property type="match status" value="1"/>
</dbReference>
<keyword evidence="9 17" id="KW-0067">ATP-binding</keyword>
<dbReference type="Gene3D" id="1.20.1110.10">
    <property type="entry name" value="Calcium-transporting ATPase, transmembrane domain"/>
    <property type="match status" value="1"/>
</dbReference>
<reference evidence="22 23" key="1">
    <citation type="submission" date="2013-03" db="EMBL/GenBank/DDBJ databases">
        <title>The Genome Sequence of Phialophora europaea CBS 101466.</title>
        <authorList>
            <consortium name="The Broad Institute Genomics Platform"/>
            <person name="Cuomo C."/>
            <person name="de Hoog S."/>
            <person name="Gorbushina A."/>
            <person name="Walker B."/>
            <person name="Young S.K."/>
            <person name="Zeng Q."/>
            <person name="Gargeya S."/>
            <person name="Fitzgerald M."/>
            <person name="Haas B."/>
            <person name="Abouelleil A."/>
            <person name="Allen A.W."/>
            <person name="Alvarado L."/>
            <person name="Arachchi H.M."/>
            <person name="Berlin A.M."/>
            <person name="Chapman S.B."/>
            <person name="Gainer-Dewar J."/>
            <person name="Goldberg J."/>
            <person name="Griggs A."/>
            <person name="Gujja S."/>
            <person name="Hansen M."/>
            <person name="Howarth C."/>
            <person name="Imamovic A."/>
            <person name="Ireland A."/>
            <person name="Larimer J."/>
            <person name="McCowan C."/>
            <person name="Murphy C."/>
            <person name="Pearson M."/>
            <person name="Poon T.W."/>
            <person name="Priest M."/>
            <person name="Roberts A."/>
            <person name="Saif S."/>
            <person name="Shea T."/>
            <person name="Sisk P."/>
            <person name="Sykes S."/>
            <person name="Wortman J."/>
            <person name="Nusbaum C."/>
            <person name="Birren B."/>
        </authorList>
    </citation>
    <scope>NUCLEOTIDE SEQUENCE [LARGE SCALE GENOMIC DNA]</scope>
    <source>
        <strain evidence="22 23">CBS 101466</strain>
    </source>
</reference>
<dbReference type="InterPro" id="IPR006408">
    <property type="entry name" value="P-type_ATPase_IIB"/>
</dbReference>
<feature type="transmembrane region" description="Helical" evidence="17">
    <location>
        <begin position="278"/>
        <end position="297"/>
    </location>
</feature>
<evidence type="ECO:0000256" key="2">
    <source>
        <dbReference type="ARBA" id="ARBA00022448"/>
    </source>
</evidence>
<evidence type="ECO:0000313" key="22">
    <source>
        <dbReference type="EMBL" id="ETN43336.1"/>
    </source>
</evidence>
<dbReference type="eggNOG" id="KOG0204">
    <property type="taxonomic scope" value="Eukaryota"/>
</dbReference>
<dbReference type="AlphaFoldDB" id="W2S3Q8"/>
<keyword evidence="8 17" id="KW-0106">Calcium</keyword>
<evidence type="ECO:0000259" key="20">
    <source>
        <dbReference type="Pfam" id="PF00689"/>
    </source>
</evidence>
<evidence type="ECO:0000256" key="18">
    <source>
        <dbReference type="SAM" id="MobiDB-lite"/>
    </source>
</evidence>
<dbReference type="Pfam" id="PF00689">
    <property type="entry name" value="Cation_ATPase_C"/>
    <property type="match status" value="1"/>
</dbReference>
<dbReference type="HOGENOM" id="CLU_002360_9_3_1"/>
<comment type="catalytic activity">
    <reaction evidence="15 17">
        <text>Ca(2+)(in) + ATP + H2O = Ca(2+)(out) + ADP + phosphate + H(+)</text>
        <dbReference type="Rhea" id="RHEA:18105"/>
        <dbReference type="ChEBI" id="CHEBI:15377"/>
        <dbReference type="ChEBI" id="CHEBI:15378"/>
        <dbReference type="ChEBI" id="CHEBI:29108"/>
        <dbReference type="ChEBI" id="CHEBI:30616"/>
        <dbReference type="ChEBI" id="CHEBI:43474"/>
        <dbReference type="ChEBI" id="CHEBI:456216"/>
        <dbReference type="EC" id="7.2.2.10"/>
    </reaction>
</comment>
<dbReference type="InterPro" id="IPR023298">
    <property type="entry name" value="ATPase_P-typ_TM_dom_sf"/>
</dbReference>
<dbReference type="EC" id="7.2.2.10" evidence="17"/>
<dbReference type="InterPro" id="IPR036412">
    <property type="entry name" value="HAD-like_sf"/>
</dbReference>
<keyword evidence="13 17" id="KW-0406">Ion transport</keyword>
<proteinExistence type="inferred from homology"/>
<dbReference type="InterPro" id="IPR059000">
    <property type="entry name" value="ATPase_P-type_domA"/>
</dbReference>
<dbReference type="Gene3D" id="3.40.50.1000">
    <property type="entry name" value="HAD superfamily/HAD-like"/>
    <property type="match status" value="1"/>
</dbReference>
<dbReference type="InterPro" id="IPR008250">
    <property type="entry name" value="ATPase_P-typ_transduc_dom_A_sf"/>
</dbReference>
<evidence type="ECO:0000256" key="1">
    <source>
        <dbReference type="ARBA" id="ARBA00004128"/>
    </source>
</evidence>
<sequence length="1190" mass="128145">MVEDHLATLPKLTTQPPSPSPSRRSNTAEGSNHDQLRVSNELPSAAPSIGGETLHSRDGSLGFNPRTRTNTDATAVTISPIMEKEKANAAVSQVKDIGSDSDSISTEGALRPDKGAEKDFVVDNNPFGVSPGELNKMQNPKSLAAFKALGGLPGIERALRTDVNAGLSVDEARLSGSVPRAAETALSEKNVATKVNPAAAAGSPNDIVTAHQVQDQFIDRRRVFKDNRLPARKTYTLGSLLWAAYNDKILWLLTVAAVVSLALGLYETFDSGSQVDWVEGLAICIAIIIIVLVTAFNDWQKEKQFTKLNQKKEDREVKCVRSGKALMISVYDVLVGDVLHLEPGDSIPADGIFIQGHGVKCDESSATGESDALKKTGGMEVWHQLCAGGPNVKKLDPFLISGSKVLEGVGTFLVTSTGVNSSYGKIMMSLRVKTEPTPLQVKLGRMANWIGGLGSIAAGILFLIQLFRFVARLDQNDGTPSEKAGEFLDILITAITIIVMAVPEGLPLAVTLALAFATTHMMKENNLVRVLRACETMGNATTICSDKTGTLTQNKMTVVAGSWSIGQKFSTSGEDGASTFASVFGRLSAPFKALLDQSIVVNSTAFEGEEEGQKTFIGSKTEVAMLQLAEAHLGLTSTAQVRANNDIVQLYPFDSARKCMGSVIRLPNGSYRLVVKGAAEIMLGKADWVISNTAGGNLDVTSLDVSTKEAVGQQIQSYASRSLRTIGFLYKDYPSWPPTGARSLEGDKSAAEFADVFYGMTWVGLVGIQDPLRPQVTMAVQRCQQAGIKVRMVTGDNLTTATAIATECGIRTADGVVMEGPVFRQLSESEMAAVVPKLDVLARSSPEDKRILVAHLKKQGETVAVTGDGTNDGPALKTADVGFSMGIAGTEVAKEASEIILMDDNFASIVKAVMWGRSVNDAVAKFLQFQITVNIAAVTLAFISAVSSTENRSVLSAVQLLWINLVMDTFAALALATDAPTDAILDRPPTPKSASLISTHMWKMIMGHALYQVVVSLVLFFAGAKIFNYRFISENHHRQEELNTMVFNAFTWMQFFNMFNARRLDNHFNIFENVHKNPFFMAMAAVMAGGQVMIIFVGGKAFEVVPLDGPQWATSIMTALPVLLWGVLLRCVPDEVSGRFLGLFVTAFKLVFGPVGRCFGAMFAPVGRAWRRMRGNKLERRMSARGADAA</sequence>
<feature type="transmembrane region" description="Helical" evidence="17">
    <location>
        <begin position="249"/>
        <end position="266"/>
    </location>
</feature>
<evidence type="ECO:0000256" key="14">
    <source>
        <dbReference type="ARBA" id="ARBA00023136"/>
    </source>
</evidence>
<keyword evidence="23" id="KW-1185">Reference proteome</keyword>
<dbReference type="Gene3D" id="3.40.1110.10">
    <property type="entry name" value="Calcium-transporting ATPase, cytoplasmic domain N"/>
    <property type="match status" value="1"/>
</dbReference>
<evidence type="ECO:0000256" key="4">
    <source>
        <dbReference type="ARBA" id="ARBA00022568"/>
    </source>
</evidence>
<evidence type="ECO:0000256" key="9">
    <source>
        <dbReference type="ARBA" id="ARBA00022840"/>
    </source>
</evidence>
<feature type="region of interest" description="Disordered" evidence="18">
    <location>
        <begin position="1"/>
        <end position="69"/>
    </location>
</feature>
<dbReference type="Pfam" id="PF13246">
    <property type="entry name" value="Cation_ATPase"/>
    <property type="match status" value="1"/>
</dbReference>
<keyword evidence="10" id="KW-0460">Magnesium</keyword>
<dbReference type="VEuPathDB" id="FungiDB:HMPREF1541_02495"/>
<feature type="transmembrane region" description="Helical" evidence="17">
    <location>
        <begin position="449"/>
        <end position="470"/>
    </location>
</feature>
<dbReference type="InterPro" id="IPR023214">
    <property type="entry name" value="HAD_sf"/>
</dbReference>
<accession>W2S3Q8</accession>
<dbReference type="NCBIfam" id="TIGR01517">
    <property type="entry name" value="ATPase-IIB_Ca"/>
    <property type="match status" value="1"/>
</dbReference>
<evidence type="ECO:0000259" key="19">
    <source>
        <dbReference type="Pfam" id="PF00122"/>
    </source>
</evidence>
<dbReference type="FunFam" id="3.40.50.1000:FF:000018">
    <property type="entry name" value="Calcium-transporting ATPase"/>
    <property type="match status" value="1"/>
</dbReference>
<gene>
    <name evidence="22" type="ORF">HMPREF1541_02495</name>
</gene>
<dbReference type="GO" id="GO:0006874">
    <property type="term" value="P:intracellular calcium ion homeostasis"/>
    <property type="evidence" value="ECO:0007669"/>
    <property type="project" value="TreeGrafter"/>
</dbReference>
<dbReference type="GO" id="GO:0005774">
    <property type="term" value="C:vacuolar membrane"/>
    <property type="evidence" value="ECO:0007669"/>
    <property type="project" value="UniProtKB-SubCell"/>
</dbReference>
<keyword evidence="6" id="KW-0479">Metal-binding</keyword>
<dbReference type="FunCoup" id="W2S3Q8">
    <property type="interactions" value="436"/>
</dbReference>
<evidence type="ECO:0000256" key="3">
    <source>
        <dbReference type="ARBA" id="ARBA00022554"/>
    </source>
</evidence>
<dbReference type="Pfam" id="PF00690">
    <property type="entry name" value="Cation_ATPase_N"/>
    <property type="match status" value="1"/>
</dbReference>
<dbReference type="GO" id="GO:0005886">
    <property type="term" value="C:plasma membrane"/>
    <property type="evidence" value="ECO:0007669"/>
    <property type="project" value="TreeGrafter"/>
</dbReference>
<evidence type="ECO:0000256" key="7">
    <source>
        <dbReference type="ARBA" id="ARBA00022741"/>
    </source>
</evidence>
<dbReference type="EMBL" id="KB822718">
    <property type="protein sequence ID" value="ETN43336.1"/>
    <property type="molecule type" value="Genomic_DNA"/>
</dbReference>
<feature type="transmembrane region" description="Helical" evidence="17">
    <location>
        <begin position="1111"/>
        <end position="1128"/>
    </location>
</feature>
<comment type="subcellular location">
    <subcellularLocation>
        <location evidence="17">Membrane</location>
        <topology evidence="17">Multi-pass membrane protein</topology>
    </subcellularLocation>
    <subcellularLocation>
        <location evidence="1">Vacuole membrane</location>
        <topology evidence="1">Multi-pass membrane protein</topology>
    </subcellularLocation>
</comment>
<dbReference type="FunFam" id="2.70.150.10:FF:000028">
    <property type="entry name" value="Calcium-transporting ATPase"/>
    <property type="match status" value="1"/>
</dbReference>
<dbReference type="SUPFAM" id="SSF81653">
    <property type="entry name" value="Calcium ATPase, transduction domain A"/>
    <property type="match status" value="1"/>
</dbReference>
<evidence type="ECO:0000256" key="12">
    <source>
        <dbReference type="ARBA" id="ARBA00022989"/>
    </source>
</evidence>
<feature type="transmembrane region" description="Helical" evidence="17">
    <location>
        <begin position="1079"/>
        <end position="1099"/>
    </location>
</feature>
<keyword evidence="2 17" id="KW-0813">Transport</keyword>
<dbReference type="GO" id="GO:0005388">
    <property type="term" value="F:P-type calcium transporter activity"/>
    <property type="evidence" value="ECO:0007669"/>
    <property type="project" value="UniProtKB-EC"/>
</dbReference>
<evidence type="ECO:0000256" key="17">
    <source>
        <dbReference type="RuleBase" id="RU361146"/>
    </source>
</evidence>
<comment type="similarity">
    <text evidence="17">Belongs to the cation transport ATPase (P-type) (TC 3.A.3) family.</text>
</comment>
<dbReference type="RefSeq" id="XP_008715072.1">
    <property type="nucleotide sequence ID" value="XM_008716850.1"/>
</dbReference>
<dbReference type="PANTHER" id="PTHR24093">
    <property type="entry name" value="CATION TRANSPORTING ATPASE"/>
    <property type="match status" value="1"/>
</dbReference>
<evidence type="ECO:0000256" key="5">
    <source>
        <dbReference type="ARBA" id="ARBA00022692"/>
    </source>
</evidence>
<evidence type="ECO:0000256" key="13">
    <source>
        <dbReference type="ARBA" id="ARBA00023065"/>
    </source>
</evidence>
<comment type="caution">
    <text evidence="17">Lacks conserved residue(s) required for the propagation of feature annotation.</text>
</comment>
<dbReference type="Pfam" id="PF08282">
    <property type="entry name" value="Hydrolase_3"/>
    <property type="match status" value="1"/>
</dbReference>
<feature type="transmembrane region" description="Helical" evidence="17">
    <location>
        <begin position="490"/>
        <end position="517"/>
    </location>
</feature>
<dbReference type="InterPro" id="IPR023299">
    <property type="entry name" value="ATPase_P-typ_cyto_dom_N"/>
</dbReference>
<evidence type="ECO:0000256" key="10">
    <source>
        <dbReference type="ARBA" id="ARBA00022842"/>
    </source>
</evidence>
<dbReference type="NCBIfam" id="TIGR01494">
    <property type="entry name" value="ATPase_P-type"/>
    <property type="match status" value="2"/>
</dbReference>
<keyword evidence="3" id="KW-0926">Vacuole</keyword>
<evidence type="ECO:0000256" key="6">
    <source>
        <dbReference type="ARBA" id="ARBA00022723"/>
    </source>
</evidence>
<keyword evidence="12 17" id="KW-1133">Transmembrane helix</keyword>
<dbReference type="InterPro" id="IPR004014">
    <property type="entry name" value="ATPase_P-typ_cation-transptr_N"/>
</dbReference>
<evidence type="ECO:0000256" key="11">
    <source>
        <dbReference type="ARBA" id="ARBA00022967"/>
    </source>
</evidence>
<dbReference type="Pfam" id="PF00122">
    <property type="entry name" value="E1-E2_ATPase"/>
    <property type="match status" value="1"/>
</dbReference>
<evidence type="ECO:0000256" key="15">
    <source>
        <dbReference type="ARBA" id="ARBA00048694"/>
    </source>
</evidence>
<dbReference type="InterPro" id="IPR001757">
    <property type="entry name" value="P_typ_ATPase"/>
</dbReference>
<dbReference type="GO" id="GO:0016887">
    <property type="term" value="F:ATP hydrolysis activity"/>
    <property type="evidence" value="ECO:0007669"/>
    <property type="project" value="InterPro"/>
</dbReference>
<feature type="transmembrane region" description="Helical" evidence="17">
    <location>
        <begin position="1140"/>
        <end position="1164"/>
    </location>
</feature>
<dbReference type="SFLD" id="SFLDS00003">
    <property type="entry name" value="Haloacid_Dehalogenase"/>
    <property type="match status" value="1"/>
</dbReference>
<dbReference type="InterPro" id="IPR018303">
    <property type="entry name" value="ATPase_P-typ_P_site"/>
</dbReference>
<evidence type="ECO:0000256" key="8">
    <source>
        <dbReference type="ARBA" id="ARBA00022837"/>
    </source>
</evidence>
<comment type="function">
    <text evidence="17">Catalyzes the hydrolysis of ATP coupled with the transport of calcium.</text>
</comment>
<comment type="function">
    <text evidence="16">This magnesium-dependent enzyme catalyzes the hydrolysis of ATP coupled with the transport of calcium. Transports the calcium to the vacuole and participates in the control of the cytosolic free calcium.</text>
</comment>
<evidence type="ECO:0000313" key="23">
    <source>
        <dbReference type="Proteomes" id="UP000030752"/>
    </source>
</evidence>
<dbReference type="SUPFAM" id="SSF56784">
    <property type="entry name" value="HAD-like"/>
    <property type="match status" value="1"/>
</dbReference>